<accession>A0ABY7SNT9</accession>
<dbReference type="RefSeq" id="WP_271885914.1">
    <property type="nucleotide sequence ID" value="NZ_CP067136.1"/>
</dbReference>
<feature type="domain" description="Tetrapyrrole biosynthesis uroporphyrinogen III synthase" evidence="1">
    <location>
        <begin position="30"/>
        <end position="177"/>
    </location>
</feature>
<reference evidence="2 3" key="1">
    <citation type="submission" date="2021-01" db="EMBL/GenBank/DDBJ databases">
        <title>Biogeographic distribution of Paracoccus.</title>
        <authorList>
            <person name="Hollensteiner J."/>
            <person name="Leineberger J."/>
            <person name="Brinkhoff T."/>
            <person name="Daniel R."/>
        </authorList>
    </citation>
    <scope>NUCLEOTIDE SEQUENCE [LARGE SCALE GENOMIC DNA]</scope>
    <source>
        <strain evidence="2 3">KCTC 22803</strain>
    </source>
</reference>
<sequence length="220" mass="23413">MARVAGATILLTRPQADSQRFAAMLPHWPVVISPIMRIVPVPHDARRLRDAEGLVFTSAHAIPAAGPGRGRFAICVGSRTGDLARQAGFHVVEGNGFAESLPPLIAAAPVPLIHPQGRHLARQLPVEGVVVYDQQALDLSDQAQHLLGGDRPVILPIFSPRSARLLSAQVENSRAPLWPVAISKAAMEGWNAPARGRNIASEPSSGAMIAAIGRLHLTEH</sequence>
<evidence type="ECO:0000313" key="2">
    <source>
        <dbReference type="EMBL" id="WCR08670.1"/>
    </source>
</evidence>
<dbReference type="Proteomes" id="UP001219349">
    <property type="component" value="Chromosome"/>
</dbReference>
<gene>
    <name evidence="2" type="ORF">JHX87_07695</name>
</gene>
<protein>
    <submittedName>
        <fullName evidence="2">Uroporphyrinogen-III synthase</fullName>
    </submittedName>
</protein>
<dbReference type="EMBL" id="CP067136">
    <property type="protein sequence ID" value="WCR08670.1"/>
    <property type="molecule type" value="Genomic_DNA"/>
</dbReference>
<dbReference type="SUPFAM" id="SSF69618">
    <property type="entry name" value="HemD-like"/>
    <property type="match status" value="1"/>
</dbReference>
<dbReference type="Pfam" id="PF02602">
    <property type="entry name" value="HEM4"/>
    <property type="match status" value="1"/>
</dbReference>
<organism evidence="2 3">
    <name type="scientific">Paracoccus fistulariae</name>
    <dbReference type="NCBI Taxonomy" id="658446"/>
    <lineage>
        <taxon>Bacteria</taxon>
        <taxon>Pseudomonadati</taxon>
        <taxon>Pseudomonadota</taxon>
        <taxon>Alphaproteobacteria</taxon>
        <taxon>Rhodobacterales</taxon>
        <taxon>Paracoccaceae</taxon>
        <taxon>Paracoccus</taxon>
    </lineage>
</organism>
<name>A0ABY7SNT9_9RHOB</name>
<dbReference type="Gene3D" id="3.40.50.10090">
    <property type="match status" value="1"/>
</dbReference>
<keyword evidence="3" id="KW-1185">Reference proteome</keyword>
<evidence type="ECO:0000259" key="1">
    <source>
        <dbReference type="Pfam" id="PF02602"/>
    </source>
</evidence>
<dbReference type="CDD" id="cd06578">
    <property type="entry name" value="HemD"/>
    <property type="match status" value="1"/>
</dbReference>
<evidence type="ECO:0000313" key="3">
    <source>
        <dbReference type="Proteomes" id="UP001219349"/>
    </source>
</evidence>
<dbReference type="InterPro" id="IPR003754">
    <property type="entry name" value="4pyrrol_synth_uPrphyn_synth"/>
</dbReference>
<dbReference type="InterPro" id="IPR036108">
    <property type="entry name" value="4pyrrol_syn_uPrphyn_synt_sf"/>
</dbReference>
<proteinExistence type="predicted"/>